<dbReference type="FunFam" id="3.90.190.10:FF:000088">
    <property type="entry name" value="Receptor protein-tyrosine phosphatase LAR"/>
    <property type="match status" value="1"/>
</dbReference>
<evidence type="ECO:0000256" key="2">
    <source>
        <dbReference type="ARBA" id="ARBA00022801"/>
    </source>
</evidence>
<dbReference type="InterPro" id="IPR003595">
    <property type="entry name" value="Tyr_Pase_cat"/>
</dbReference>
<reference evidence="7" key="1">
    <citation type="submission" date="2020-04" db="EMBL/GenBank/DDBJ databases">
        <authorList>
            <person name="Alioto T."/>
            <person name="Alioto T."/>
            <person name="Gomez Garrido J."/>
        </authorList>
    </citation>
    <scope>NUCLEOTIDE SEQUENCE</scope>
    <source>
        <strain evidence="7">A484AB</strain>
    </source>
</reference>
<feature type="region of interest" description="Disordered" evidence="5">
    <location>
        <begin position="229"/>
        <end position="274"/>
    </location>
</feature>
<evidence type="ECO:0000256" key="6">
    <source>
        <dbReference type="SAM" id="Phobius"/>
    </source>
</evidence>
<comment type="caution">
    <text evidence="7">The sequence shown here is derived from an EMBL/GenBank/DDBJ whole genome shotgun (WGS) entry which is preliminary data.</text>
</comment>
<dbReference type="Pfam" id="PF00102">
    <property type="entry name" value="Y_phosphatase"/>
    <property type="match status" value="2"/>
</dbReference>
<accession>A0A6S7ILV2</accession>
<keyword evidence="6" id="KW-0472">Membrane</keyword>
<dbReference type="Proteomes" id="UP001152795">
    <property type="component" value="Unassembled WGS sequence"/>
</dbReference>
<evidence type="ECO:0000256" key="5">
    <source>
        <dbReference type="SAM" id="MobiDB-lite"/>
    </source>
</evidence>
<dbReference type="PRINTS" id="PR00700">
    <property type="entry name" value="PRTYPHPHTASE"/>
</dbReference>
<evidence type="ECO:0000313" key="7">
    <source>
        <dbReference type="EMBL" id="CAB4018697.1"/>
    </source>
</evidence>
<dbReference type="SUPFAM" id="SSF52799">
    <property type="entry name" value="(Phosphotyrosine protein) phosphatases II"/>
    <property type="match status" value="2"/>
</dbReference>
<dbReference type="InterPro" id="IPR029021">
    <property type="entry name" value="Prot-tyrosine_phosphatase-like"/>
</dbReference>
<protein>
    <recommendedName>
        <fullName evidence="1">protein-tyrosine-phosphatase</fullName>
        <ecNumber evidence="1">3.1.3.48</ecNumber>
    </recommendedName>
</protein>
<dbReference type="InterPro" id="IPR050348">
    <property type="entry name" value="Protein-Tyr_Phosphatase"/>
</dbReference>
<dbReference type="InterPro" id="IPR000242">
    <property type="entry name" value="PTP_cat"/>
</dbReference>
<dbReference type="PROSITE" id="PS50055">
    <property type="entry name" value="TYR_PHOSPHATASE_PTP"/>
    <property type="match status" value="2"/>
</dbReference>
<keyword evidence="6" id="KW-0812">Transmembrane</keyword>
<dbReference type="GO" id="GO:0004725">
    <property type="term" value="F:protein tyrosine phosphatase activity"/>
    <property type="evidence" value="ECO:0007669"/>
    <property type="project" value="UniProtKB-EC"/>
</dbReference>
<dbReference type="PANTHER" id="PTHR19134">
    <property type="entry name" value="RECEPTOR-TYPE TYROSINE-PROTEIN PHOSPHATASE"/>
    <property type="match status" value="1"/>
</dbReference>
<feature type="non-terminal residue" evidence="7">
    <location>
        <position position="864"/>
    </location>
</feature>
<dbReference type="Gene3D" id="3.90.190.10">
    <property type="entry name" value="Protein tyrosine phosphatase superfamily"/>
    <property type="match status" value="2"/>
</dbReference>
<feature type="transmembrane region" description="Helical" evidence="6">
    <location>
        <begin position="193"/>
        <end position="218"/>
    </location>
</feature>
<evidence type="ECO:0000313" key="8">
    <source>
        <dbReference type="Proteomes" id="UP001152795"/>
    </source>
</evidence>
<keyword evidence="8" id="KW-1185">Reference proteome</keyword>
<dbReference type="SMART" id="SM00194">
    <property type="entry name" value="PTPc"/>
    <property type="match status" value="2"/>
</dbReference>
<dbReference type="SMART" id="SM00404">
    <property type="entry name" value="PTPc_motif"/>
    <property type="match status" value="2"/>
</dbReference>
<keyword evidence="3" id="KW-0904">Protein phosphatase</keyword>
<evidence type="ECO:0000256" key="1">
    <source>
        <dbReference type="ARBA" id="ARBA00013064"/>
    </source>
</evidence>
<dbReference type="OrthoDB" id="6058203at2759"/>
<gene>
    <name evidence="7" type="ORF">PACLA_8A039060</name>
</gene>
<dbReference type="PROSITE" id="PS50056">
    <property type="entry name" value="TYR_PHOSPHATASE_2"/>
    <property type="match status" value="2"/>
</dbReference>
<proteinExistence type="predicted"/>
<keyword evidence="6" id="KW-1133">Transmembrane helix</keyword>
<dbReference type="AlphaFoldDB" id="A0A6S7ILV2"/>
<sequence>VPVQYRKILDRNNKRTRIRTSLNSGLNRFHKSTQNTKLYITVSGKEKYNHINARCSMLYLKLYRKDESGRITRVNKILLRQNIILNMLRIFSNGQIMLQVIVQKVSARRKRNTADLPDPILGYDKANCEGKSECYYITAELPNEEKDFVVGDGRIGLSYNNDIPKQANYGEPSAALQISTPVRATNEGSNGSVVGIAVGLTVLFIVLIVLSLLAVIYFRSRRPKTVEIDPETGEKKGRKKNINSELLPLTRKGHGKRKSGQVEDGIPDPNHPPVPTAGFAKYVGKLHKSDDRGFMIQYNTLETSQTYTSEVAASPENKEKNRYANIVAYDVSRVHMKQIDDDDNSSYINASLVDGYNSANAYIATQGPLPSTFNDFWRMVWEKNCSSIVMLTNLQERHKLKCHKYWPEESETYGQITVTATRREQYADYVIRTFLLKISETEEEREIKQFHFTVWPDHGVPEYPTAILAFQRRVRAYSTRDSGPLAVHCSAGVGRSGTFIVIDCMLARIQSEQTIDIYNYVRYLRTRRMFMVQTEEQYVFCHDALLESILCGNTQMAAHNLRIEMNKLRQRDATTKLTGFESEFKILNKVSPSLPKESFVVASYPENVSKNRNQDILASDHGRVILGGDDDKEEGPYINAVYLDGYKQQNAFILTEAPLKDTIKVFWQMLYEKHSACVLLLTNLTEEEGDFPQFWPDEGSEEYETFSVELVSDASKGDTGSEDQFQQEKLSEDIVERKFKLTKEEDKSLAVKMFQHLSWTETSVPTDISEIISLIQRIEKWQQHSGNGPITIVCNDGQGRSGTFAALCSVLERVKTEQVVDVFQTVKALRIQRPGLVKDVDQYQFIHFGVQDYLDSFADYANFK</sequence>
<dbReference type="PROSITE" id="PS00383">
    <property type="entry name" value="TYR_PHOSPHATASE_1"/>
    <property type="match status" value="1"/>
</dbReference>
<dbReference type="PANTHER" id="PTHR19134:SF561">
    <property type="entry name" value="PROTEIN TYROSINE PHOSPHATASE 36E, ISOFORM A"/>
    <property type="match status" value="1"/>
</dbReference>
<dbReference type="InterPro" id="IPR016130">
    <property type="entry name" value="Tyr_Pase_AS"/>
</dbReference>
<dbReference type="EC" id="3.1.3.48" evidence="1"/>
<dbReference type="FunFam" id="3.90.190.10:FF:000102">
    <property type="entry name" value="Receptor-type tyrosine-protein phosphatase"/>
    <property type="match status" value="1"/>
</dbReference>
<name>A0A6S7ILV2_PARCT</name>
<comment type="catalytic activity">
    <reaction evidence="4">
        <text>O-phospho-L-tyrosyl-[protein] + H2O = L-tyrosyl-[protein] + phosphate</text>
        <dbReference type="Rhea" id="RHEA:10684"/>
        <dbReference type="Rhea" id="RHEA-COMP:10136"/>
        <dbReference type="Rhea" id="RHEA-COMP:20101"/>
        <dbReference type="ChEBI" id="CHEBI:15377"/>
        <dbReference type="ChEBI" id="CHEBI:43474"/>
        <dbReference type="ChEBI" id="CHEBI:46858"/>
        <dbReference type="ChEBI" id="CHEBI:61978"/>
        <dbReference type="EC" id="3.1.3.48"/>
    </reaction>
</comment>
<dbReference type="EMBL" id="CACRXK020010128">
    <property type="protein sequence ID" value="CAB4018697.1"/>
    <property type="molecule type" value="Genomic_DNA"/>
</dbReference>
<evidence type="ECO:0000256" key="4">
    <source>
        <dbReference type="ARBA" id="ARBA00051722"/>
    </source>
</evidence>
<organism evidence="7 8">
    <name type="scientific">Paramuricea clavata</name>
    <name type="common">Red gorgonian</name>
    <name type="synonym">Violescent sea-whip</name>
    <dbReference type="NCBI Taxonomy" id="317549"/>
    <lineage>
        <taxon>Eukaryota</taxon>
        <taxon>Metazoa</taxon>
        <taxon>Cnidaria</taxon>
        <taxon>Anthozoa</taxon>
        <taxon>Octocorallia</taxon>
        <taxon>Malacalcyonacea</taxon>
        <taxon>Plexauridae</taxon>
        <taxon>Paramuricea</taxon>
    </lineage>
</organism>
<keyword evidence="2" id="KW-0378">Hydrolase</keyword>
<evidence type="ECO:0000256" key="3">
    <source>
        <dbReference type="ARBA" id="ARBA00022912"/>
    </source>
</evidence>
<dbReference type="InterPro" id="IPR000387">
    <property type="entry name" value="Tyr_Pase_dom"/>
</dbReference>